<reference evidence="1 2" key="1">
    <citation type="submission" date="2019-11" db="EMBL/GenBank/DDBJ databases">
        <authorList>
            <person name="Holert J."/>
        </authorList>
    </citation>
    <scope>NUCLEOTIDE SEQUENCE [LARGE SCALE GENOMIC DNA]</scope>
    <source>
        <strain evidence="1">BC8_1</strain>
    </source>
</reference>
<protein>
    <submittedName>
        <fullName evidence="1">Uncharacterized protein</fullName>
    </submittedName>
</protein>
<dbReference type="Proteomes" id="UP000430146">
    <property type="component" value="Unassembled WGS sequence"/>
</dbReference>
<organism evidence="1 2">
    <name type="scientific">Mycolicibacterium vanbaalenii</name>
    <name type="common">Mycobacterium vanbaalenii</name>
    <dbReference type="NCBI Taxonomy" id="110539"/>
    <lineage>
        <taxon>Bacteria</taxon>
        <taxon>Bacillati</taxon>
        <taxon>Actinomycetota</taxon>
        <taxon>Actinomycetes</taxon>
        <taxon>Mycobacteriales</taxon>
        <taxon>Mycobacteriaceae</taxon>
        <taxon>Mycolicibacterium</taxon>
    </lineage>
</organism>
<evidence type="ECO:0000313" key="1">
    <source>
        <dbReference type="EMBL" id="CAA0123696.1"/>
    </source>
</evidence>
<dbReference type="AlphaFoldDB" id="A0A5S9QWV8"/>
<name>A0A5S9QWV8_MYCVN</name>
<dbReference type="EMBL" id="CACSIP010000022">
    <property type="protein sequence ID" value="CAA0123696.1"/>
    <property type="molecule type" value="Genomic_DNA"/>
</dbReference>
<proteinExistence type="predicted"/>
<keyword evidence="2" id="KW-1185">Reference proteome</keyword>
<gene>
    <name evidence="1" type="ORF">AELLOGFF_04632</name>
</gene>
<dbReference type="RefSeq" id="WP_159231362.1">
    <property type="nucleotide sequence ID" value="NZ_CACSIP010000022.1"/>
</dbReference>
<sequence>MIRRPLPLWQRNLIGAIVAAAALTGYALVDIWPPWELYRDTVRPGHVVAARQSQTIDGQTWSIGEVKHFGQSPAPYAPPLPKGTVLTLVTVERTGVTPPDQSCQGVLTDGEHRWRSQTPITYSIPMAPGAGFNCTKPGPLQWAFLHPTDTVPTAVDVTTLGGAILVRLQM</sequence>
<accession>A0A5S9QWV8</accession>
<dbReference type="OrthoDB" id="4762808at2"/>
<evidence type="ECO:0000313" key="2">
    <source>
        <dbReference type="Proteomes" id="UP000430146"/>
    </source>
</evidence>